<organism evidence="3 4">
    <name type="scientific">Haemaphysalis longicornis</name>
    <name type="common">Bush tick</name>
    <dbReference type="NCBI Taxonomy" id="44386"/>
    <lineage>
        <taxon>Eukaryota</taxon>
        <taxon>Metazoa</taxon>
        <taxon>Ecdysozoa</taxon>
        <taxon>Arthropoda</taxon>
        <taxon>Chelicerata</taxon>
        <taxon>Arachnida</taxon>
        <taxon>Acari</taxon>
        <taxon>Parasitiformes</taxon>
        <taxon>Ixodida</taxon>
        <taxon>Ixodoidea</taxon>
        <taxon>Ixodidae</taxon>
        <taxon>Haemaphysalinae</taxon>
        <taxon>Haemaphysalis</taxon>
    </lineage>
</organism>
<reference evidence="3 4" key="1">
    <citation type="journal article" date="2020" name="Cell">
        <title>Large-Scale Comparative Analyses of Tick Genomes Elucidate Their Genetic Diversity and Vector Capacities.</title>
        <authorList>
            <consortium name="Tick Genome and Microbiome Consortium (TIGMIC)"/>
            <person name="Jia N."/>
            <person name="Wang J."/>
            <person name="Shi W."/>
            <person name="Du L."/>
            <person name="Sun Y."/>
            <person name="Zhan W."/>
            <person name="Jiang J.F."/>
            <person name="Wang Q."/>
            <person name="Zhang B."/>
            <person name="Ji P."/>
            <person name="Bell-Sakyi L."/>
            <person name="Cui X.M."/>
            <person name="Yuan T.T."/>
            <person name="Jiang B.G."/>
            <person name="Yang W.F."/>
            <person name="Lam T.T."/>
            <person name="Chang Q.C."/>
            <person name="Ding S.J."/>
            <person name="Wang X.J."/>
            <person name="Zhu J.G."/>
            <person name="Ruan X.D."/>
            <person name="Zhao L."/>
            <person name="Wei J.T."/>
            <person name="Ye R.Z."/>
            <person name="Que T.C."/>
            <person name="Du C.H."/>
            <person name="Zhou Y.H."/>
            <person name="Cheng J.X."/>
            <person name="Dai P.F."/>
            <person name="Guo W.B."/>
            <person name="Han X.H."/>
            <person name="Huang E.J."/>
            <person name="Li L.F."/>
            <person name="Wei W."/>
            <person name="Gao Y.C."/>
            <person name="Liu J.Z."/>
            <person name="Shao H.Z."/>
            <person name="Wang X."/>
            <person name="Wang C.C."/>
            <person name="Yang T.C."/>
            <person name="Huo Q.B."/>
            <person name="Li W."/>
            <person name="Chen H.Y."/>
            <person name="Chen S.E."/>
            <person name="Zhou L.G."/>
            <person name="Ni X.B."/>
            <person name="Tian J.H."/>
            <person name="Sheng Y."/>
            <person name="Liu T."/>
            <person name="Pan Y.S."/>
            <person name="Xia L.Y."/>
            <person name="Li J."/>
            <person name="Zhao F."/>
            <person name="Cao W.C."/>
        </authorList>
    </citation>
    <scope>NUCLEOTIDE SEQUENCE [LARGE SCALE GENOMIC DNA]</scope>
    <source>
        <strain evidence="3">HaeL-2018</strain>
    </source>
</reference>
<gene>
    <name evidence="3" type="ORF">HPB48_008531</name>
    <name evidence="2" type="ORF">HPB48_020471</name>
</gene>
<accession>A0A9J6H5I3</accession>
<dbReference type="VEuPathDB" id="VectorBase:HLOH_050856"/>
<evidence type="ECO:0000313" key="4">
    <source>
        <dbReference type="Proteomes" id="UP000821853"/>
    </source>
</evidence>
<comment type="caution">
    <text evidence="3">The sequence shown here is derived from an EMBL/GenBank/DDBJ whole genome shotgun (WGS) entry which is preliminary data.</text>
</comment>
<feature type="compositionally biased region" description="Basic and acidic residues" evidence="1">
    <location>
        <begin position="255"/>
        <end position="274"/>
    </location>
</feature>
<feature type="region of interest" description="Disordered" evidence="1">
    <location>
        <begin position="185"/>
        <end position="216"/>
    </location>
</feature>
<evidence type="ECO:0000256" key="1">
    <source>
        <dbReference type="SAM" id="MobiDB-lite"/>
    </source>
</evidence>
<dbReference type="EMBL" id="JABSTR010000006">
    <property type="protein sequence ID" value="KAH9372663.1"/>
    <property type="molecule type" value="Genomic_DNA"/>
</dbReference>
<feature type="region of interest" description="Disordered" evidence="1">
    <location>
        <begin position="245"/>
        <end position="274"/>
    </location>
</feature>
<dbReference type="Proteomes" id="UP000821853">
    <property type="component" value="Chromosome 4"/>
</dbReference>
<dbReference type="AlphaFoldDB" id="A0A9J6H5I3"/>
<keyword evidence="4" id="KW-1185">Reference proteome</keyword>
<evidence type="ECO:0000313" key="2">
    <source>
        <dbReference type="EMBL" id="KAH9372663.1"/>
    </source>
</evidence>
<dbReference type="OrthoDB" id="6532309at2759"/>
<proteinExistence type="predicted"/>
<sequence>MSTALRVEVDGVEISLDQFTRSHVWKTAGDKVKPSGAVDPSLTRRTQVSQGGAKATTDVSSQATDLGGATRHDLRHRTQKRSNKGKRLKCAANNITMRRRGGLRVGEVSRPEVSRAITTAAQGSAIEGRDDVLCLNNQQKIIIVSTPVRERADKYADVECIDIRGTSDAPVENADARRRTPKPLALTVPLPRPDTIIGRPHGWQQPPLGDDRKRSRLGRKTESFTFEVLGKLQVTGRFKVSGQIESSIHRTTRNSCREKGGLDERVNRRSSNER</sequence>
<feature type="region of interest" description="Disordered" evidence="1">
    <location>
        <begin position="31"/>
        <end position="68"/>
    </location>
</feature>
<name>A0A9J6H5I3_HAELO</name>
<dbReference type="Proteomes" id="UP000821853">
    <property type="component" value="Chromosome 9"/>
</dbReference>
<dbReference type="EMBL" id="JABSTR010000011">
    <property type="protein sequence ID" value="KAH9382055.1"/>
    <property type="molecule type" value="Genomic_DNA"/>
</dbReference>
<evidence type="ECO:0000313" key="3">
    <source>
        <dbReference type="EMBL" id="KAH9382055.1"/>
    </source>
</evidence>
<protein>
    <submittedName>
        <fullName evidence="3">Uncharacterized protein</fullName>
    </submittedName>
</protein>
<dbReference type="VEuPathDB" id="VectorBase:HLOH_063691"/>